<reference evidence="3" key="1">
    <citation type="submission" date="2021-12" db="EMBL/GenBank/DDBJ databases">
        <title>Prjna785345.</title>
        <authorList>
            <person name="Rujirawat T."/>
            <person name="Krajaejun T."/>
        </authorList>
    </citation>
    <scope>NUCLEOTIDE SEQUENCE</scope>
    <source>
        <strain evidence="3">Pi057C3</strain>
    </source>
</reference>
<dbReference type="PANTHER" id="PTHR47372">
    <property type="entry name" value="DAUER UP-REGULATED-RELATED"/>
    <property type="match status" value="1"/>
</dbReference>
<evidence type="ECO:0000313" key="4">
    <source>
        <dbReference type="Proteomes" id="UP001209570"/>
    </source>
</evidence>
<dbReference type="PANTHER" id="PTHR47372:SF11">
    <property type="entry name" value="RE19971P"/>
    <property type="match status" value="1"/>
</dbReference>
<proteinExistence type="predicted"/>
<feature type="region of interest" description="Disordered" evidence="2">
    <location>
        <begin position="252"/>
        <end position="525"/>
    </location>
</feature>
<evidence type="ECO:0000256" key="1">
    <source>
        <dbReference type="SAM" id="Coils"/>
    </source>
</evidence>
<feature type="compositionally biased region" description="Low complexity" evidence="2">
    <location>
        <begin position="349"/>
        <end position="358"/>
    </location>
</feature>
<feature type="compositionally biased region" description="Basic and acidic residues" evidence="2">
    <location>
        <begin position="504"/>
        <end position="525"/>
    </location>
</feature>
<feature type="compositionally biased region" description="Polar residues" evidence="2">
    <location>
        <begin position="254"/>
        <end position="267"/>
    </location>
</feature>
<gene>
    <name evidence="3" type="ORF">P43SY_006005</name>
</gene>
<dbReference type="EMBL" id="JAKCXM010000123">
    <property type="protein sequence ID" value="KAJ0401626.1"/>
    <property type="molecule type" value="Genomic_DNA"/>
</dbReference>
<keyword evidence="1" id="KW-0175">Coiled coil</keyword>
<organism evidence="3 4">
    <name type="scientific">Pythium insidiosum</name>
    <name type="common">Pythiosis disease agent</name>
    <dbReference type="NCBI Taxonomy" id="114742"/>
    <lineage>
        <taxon>Eukaryota</taxon>
        <taxon>Sar</taxon>
        <taxon>Stramenopiles</taxon>
        <taxon>Oomycota</taxon>
        <taxon>Peronosporomycetes</taxon>
        <taxon>Pythiales</taxon>
        <taxon>Pythiaceae</taxon>
        <taxon>Pythium</taxon>
    </lineage>
</organism>
<feature type="compositionally biased region" description="Basic and acidic residues" evidence="2">
    <location>
        <begin position="377"/>
        <end position="400"/>
    </location>
</feature>
<comment type="caution">
    <text evidence="3">The sequence shown here is derived from an EMBL/GenBank/DDBJ whole genome shotgun (WGS) entry which is preliminary data.</text>
</comment>
<dbReference type="AlphaFoldDB" id="A0AAD5LHU6"/>
<feature type="compositionally biased region" description="Low complexity" evidence="2">
    <location>
        <begin position="476"/>
        <end position="488"/>
    </location>
</feature>
<evidence type="ECO:0000256" key="2">
    <source>
        <dbReference type="SAM" id="MobiDB-lite"/>
    </source>
</evidence>
<name>A0AAD5LHU6_PYTIN</name>
<accession>A0AAD5LHU6</accession>
<sequence>MTDVHQQVDHLKAQIDSGAEETKLYLDKLKKKVEEYDQKHHLSEAASSFLQSGIDTTQSSVDELKHAASALEAKSQSVSDETIATAQRSLHRVKDALDGLQHVARDYDRKFAGSAGASMASGIEDVVNATRQKTTDAVEMACEQATRVREMLQNAAAGALHGAKVTTGEAVKAAEKVDASLGVTPKVSSTVGGVKETVKSLDKRMHVTETAAKLDEKVTGGMAARVVHKGVEMVQESIEYVTETLQQAKLAASKSPTAQHAEQTVSGASDKVSSAAGDVGETAQGAKERVQQSAEQAQDKTMDVTASAKESATGAAGLSAPKSESMTGQAQEMAGQAKDKAQEKGSQMKGGAEEMAGSAEEKGSQAVEGAQGMAGSAKEKGSQALEGAKHKGSDVVEGAKHKGSQAVEETKEKGCPVKEGAQGMVGSSSSSSSSSQEKGTMQSMKERAGDVGTAAKEATMGMSSGDSATDERRTQQQRSSSSGEQDQSATQEIAGRALKTANSAKEKMADTMSRSKDVMKDTTKA</sequence>
<dbReference type="Proteomes" id="UP001209570">
    <property type="component" value="Unassembled WGS sequence"/>
</dbReference>
<keyword evidence="4" id="KW-1185">Reference proteome</keyword>
<evidence type="ECO:0000313" key="3">
    <source>
        <dbReference type="EMBL" id="KAJ0401626.1"/>
    </source>
</evidence>
<feature type="coiled-coil region" evidence="1">
    <location>
        <begin position="19"/>
        <end position="81"/>
    </location>
</feature>
<protein>
    <submittedName>
        <fullName evidence="3">Uncharacterized protein</fullName>
    </submittedName>
</protein>